<dbReference type="GO" id="GO:0015934">
    <property type="term" value="C:large ribosomal subunit"/>
    <property type="evidence" value="ECO:0007669"/>
    <property type="project" value="InterPro"/>
</dbReference>
<evidence type="ECO:0000259" key="7">
    <source>
        <dbReference type="SMART" id="SM01382"/>
    </source>
</evidence>
<dbReference type="SMART" id="SM01382">
    <property type="entry name" value="Ribosomal_L2_C"/>
    <property type="match status" value="1"/>
</dbReference>
<dbReference type="SUPFAM" id="SSF50104">
    <property type="entry name" value="Translation proteins SH3-like domain"/>
    <property type="match status" value="1"/>
</dbReference>
<dbReference type="PIRSF" id="PIRSF002158">
    <property type="entry name" value="Ribosomal_L2"/>
    <property type="match status" value="1"/>
</dbReference>
<gene>
    <name evidence="5" type="primary">rplB</name>
    <name evidence="9" type="ORF">A2122_01155</name>
</gene>
<dbReference type="SMART" id="SM01383">
    <property type="entry name" value="Ribosomal_L2"/>
    <property type="match status" value="1"/>
</dbReference>
<evidence type="ECO:0000313" key="9">
    <source>
        <dbReference type="EMBL" id="OGY96946.1"/>
    </source>
</evidence>
<comment type="function">
    <text evidence="5">One of the primary rRNA binding proteins. Required for association of the 30S and 50S subunits to form the 70S ribosome, for tRNA binding and peptide bond formation. It has been suggested to have peptidyltransferase activity; this is somewhat controversial. Makes several contacts with the 16S rRNA in the 70S ribosome.</text>
</comment>
<comment type="caution">
    <text evidence="9">The sequence shown here is derived from an EMBL/GenBank/DDBJ whole genome shotgun (WGS) entry which is preliminary data.</text>
</comment>
<evidence type="ECO:0000259" key="8">
    <source>
        <dbReference type="SMART" id="SM01383"/>
    </source>
</evidence>
<dbReference type="Gene3D" id="2.40.50.140">
    <property type="entry name" value="Nucleic acid-binding proteins"/>
    <property type="match status" value="1"/>
</dbReference>
<dbReference type="STRING" id="1798644.A2122_01155"/>
<evidence type="ECO:0000256" key="6">
    <source>
        <dbReference type="SAM" id="MobiDB-lite"/>
    </source>
</evidence>
<evidence type="ECO:0000256" key="4">
    <source>
        <dbReference type="ARBA" id="ARBA00035242"/>
    </source>
</evidence>
<dbReference type="Pfam" id="PF00181">
    <property type="entry name" value="Ribosomal_L2_N"/>
    <property type="match status" value="1"/>
</dbReference>
<dbReference type="Gene3D" id="4.10.950.10">
    <property type="entry name" value="Ribosomal protein L2, domain 3"/>
    <property type="match status" value="1"/>
</dbReference>
<protein>
    <recommendedName>
        <fullName evidence="4 5">Large ribosomal subunit protein uL2</fullName>
    </recommendedName>
</protein>
<dbReference type="AlphaFoldDB" id="A0A1G2C6S3"/>
<dbReference type="PROSITE" id="PS00467">
    <property type="entry name" value="RIBOSOMAL_L2"/>
    <property type="match status" value="1"/>
</dbReference>
<proteinExistence type="inferred from homology"/>
<dbReference type="Gene3D" id="2.30.30.30">
    <property type="match status" value="1"/>
</dbReference>
<keyword evidence="5" id="KW-0694">RNA-binding</keyword>
<dbReference type="GO" id="GO:0016740">
    <property type="term" value="F:transferase activity"/>
    <property type="evidence" value="ECO:0007669"/>
    <property type="project" value="InterPro"/>
</dbReference>
<dbReference type="Pfam" id="PF03947">
    <property type="entry name" value="Ribosomal_L2_C"/>
    <property type="match status" value="1"/>
</dbReference>
<dbReference type="PANTHER" id="PTHR13691">
    <property type="entry name" value="RIBOSOMAL PROTEIN L2"/>
    <property type="match status" value="1"/>
</dbReference>
<feature type="region of interest" description="Disordered" evidence="6">
    <location>
        <begin position="225"/>
        <end position="275"/>
    </location>
</feature>
<dbReference type="InterPro" id="IPR005880">
    <property type="entry name" value="Ribosomal_uL2_bac/org-type"/>
</dbReference>
<accession>A0A1G2C6S3</accession>
<dbReference type="Proteomes" id="UP000176648">
    <property type="component" value="Unassembled WGS sequence"/>
</dbReference>
<dbReference type="InterPro" id="IPR012340">
    <property type="entry name" value="NA-bd_OB-fold"/>
</dbReference>
<keyword evidence="3 5" id="KW-0687">Ribonucleoprotein</keyword>
<feature type="compositionally biased region" description="Basic residues" evidence="6">
    <location>
        <begin position="255"/>
        <end position="275"/>
    </location>
</feature>
<evidence type="ECO:0000256" key="3">
    <source>
        <dbReference type="ARBA" id="ARBA00023274"/>
    </source>
</evidence>
<dbReference type="InterPro" id="IPR002171">
    <property type="entry name" value="Ribosomal_uL2"/>
</dbReference>
<reference evidence="9 10" key="1">
    <citation type="journal article" date="2016" name="Nat. Commun.">
        <title>Thousands of microbial genomes shed light on interconnected biogeochemical processes in an aquifer system.</title>
        <authorList>
            <person name="Anantharaman K."/>
            <person name="Brown C.T."/>
            <person name="Hug L.A."/>
            <person name="Sharon I."/>
            <person name="Castelle C.J."/>
            <person name="Probst A.J."/>
            <person name="Thomas B.C."/>
            <person name="Singh A."/>
            <person name="Wilkins M.J."/>
            <person name="Karaoz U."/>
            <person name="Brodie E.L."/>
            <person name="Williams K.H."/>
            <person name="Hubbard S.S."/>
            <person name="Banfield J.F."/>
        </authorList>
    </citation>
    <scope>NUCLEOTIDE SEQUENCE [LARGE SCALE GENOMIC DNA]</scope>
</reference>
<feature type="domain" description="Large ribosomal subunit protein uL2 RNA-binding" evidence="8">
    <location>
        <begin position="42"/>
        <end position="118"/>
    </location>
</feature>
<comment type="similarity">
    <text evidence="1 5">Belongs to the universal ribosomal protein uL2 family.</text>
</comment>
<keyword evidence="5" id="KW-0699">rRNA-binding</keyword>
<dbReference type="HAMAP" id="MF_01320_B">
    <property type="entry name" value="Ribosomal_uL2_B"/>
    <property type="match status" value="1"/>
</dbReference>
<organism evidence="9 10">
    <name type="scientific">Candidatus Liptonbacteria bacterium GWB1_49_6</name>
    <dbReference type="NCBI Taxonomy" id="1798644"/>
    <lineage>
        <taxon>Bacteria</taxon>
        <taxon>Candidatus Liptoniibacteriota</taxon>
    </lineage>
</organism>
<comment type="subunit">
    <text evidence="5">Part of the 50S ribosomal subunit. Forms a bridge to the 30S subunit in the 70S ribosome.</text>
</comment>
<dbReference type="InterPro" id="IPR022669">
    <property type="entry name" value="Ribosomal_uL2_C"/>
</dbReference>
<dbReference type="GO" id="GO:0002181">
    <property type="term" value="P:cytoplasmic translation"/>
    <property type="evidence" value="ECO:0007669"/>
    <property type="project" value="TreeGrafter"/>
</dbReference>
<name>A0A1G2C6S3_9BACT</name>
<evidence type="ECO:0000313" key="10">
    <source>
        <dbReference type="Proteomes" id="UP000176648"/>
    </source>
</evidence>
<keyword evidence="2 5" id="KW-0689">Ribosomal protein</keyword>
<dbReference type="FunFam" id="4.10.950.10:FF:000001">
    <property type="entry name" value="50S ribosomal protein L2"/>
    <property type="match status" value="1"/>
</dbReference>
<dbReference type="InterPro" id="IPR014722">
    <property type="entry name" value="Rib_uL2_dom2"/>
</dbReference>
<dbReference type="GO" id="GO:0003735">
    <property type="term" value="F:structural constituent of ribosome"/>
    <property type="evidence" value="ECO:0007669"/>
    <property type="project" value="InterPro"/>
</dbReference>
<dbReference type="InterPro" id="IPR014726">
    <property type="entry name" value="Ribosomal_uL2_dom3"/>
</dbReference>
<sequence>MTMKSHSPTTPSRRSLTNVDYGGLSRVRPWKPLLRRIKDHAGRNSQGRITVRHQGGGNKRMYRLVDFKQNRLDVRAIVETLEYDPYRTAFIARIKYENGTRSYILASQGMEKGNEIIVSDSAPLKTGNRMRLKHIPVGHQVYNVELTPGKGGQLARSAGSSAEVLANANGYTDLKMNSGEIRRVLWDGFASLGQVSNSEHNLVTLGKAGRSRWLGIRPTVRGSVMNPVDHPYGGGEGRTQRGTRKPKTLWGKVTGGHKTRNKRKRSTKLIIKRRT</sequence>
<evidence type="ECO:0000256" key="5">
    <source>
        <dbReference type="HAMAP-Rule" id="MF_01320"/>
    </source>
</evidence>
<dbReference type="FunFam" id="2.30.30.30:FF:000001">
    <property type="entry name" value="50S ribosomal protein L2"/>
    <property type="match status" value="1"/>
</dbReference>
<dbReference type="EMBL" id="MHKU01000016">
    <property type="protein sequence ID" value="OGY96946.1"/>
    <property type="molecule type" value="Genomic_DNA"/>
</dbReference>
<evidence type="ECO:0000256" key="1">
    <source>
        <dbReference type="ARBA" id="ARBA00005636"/>
    </source>
</evidence>
<dbReference type="GO" id="GO:0019843">
    <property type="term" value="F:rRNA binding"/>
    <property type="evidence" value="ECO:0007669"/>
    <property type="project" value="UniProtKB-UniRule"/>
</dbReference>
<dbReference type="InterPro" id="IPR022666">
    <property type="entry name" value="Ribosomal_uL2_RNA-bd_dom"/>
</dbReference>
<dbReference type="PANTHER" id="PTHR13691:SF5">
    <property type="entry name" value="LARGE RIBOSOMAL SUBUNIT PROTEIN UL2M"/>
    <property type="match status" value="1"/>
</dbReference>
<dbReference type="SUPFAM" id="SSF50249">
    <property type="entry name" value="Nucleic acid-binding proteins"/>
    <property type="match status" value="1"/>
</dbReference>
<evidence type="ECO:0000256" key="2">
    <source>
        <dbReference type="ARBA" id="ARBA00022980"/>
    </source>
</evidence>
<dbReference type="InterPro" id="IPR022671">
    <property type="entry name" value="Ribosomal_uL2_CS"/>
</dbReference>
<feature type="domain" description="Large ribosomal subunit protein uL2 C-terminal" evidence="7">
    <location>
        <begin position="124"/>
        <end position="253"/>
    </location>
</feature>
<dbReference type="NCBIfam" id="TIGR01171">
    <property type="entry name" value="rplB_bact"/>
    <property type="match status" value="1"/>
</dbReference>
<dbReference type="InterPro" id="IPR008991">
    <property type="entry name" value="Translation_prot_SH3-like_sf"/>
</dbReference>